<organism evidence="1 2">
    <name type="scientific">Hydrocarboniphaga effusa AP103</name>
    <dbReference type="NCBI Taxonomy" id="1172194"/>
    <lineage>
        <taxon>Bacteria</taxon>
        <taxon>Pseudomonadati</taxon>
        <taxon>Pseudomonadota</taxon>
        <taxon>Gammaproteobacteria</taxon>
        <taxon>Nevskiales</taxon>
        <taxon>Nevskiaceae</taxon>
        <taxon>Hydrocarboniphaga</taxon>
    </lineage>
</organism>
<dbReference type="CDD" id="cd07822">
    <property type="entry name" value="SRPBCC_4"/>
    <property type="match status" value="1"/>
</dbReference>
<proteinExistence type="predicted"/>
<evidence type="ECO:0000313" key="1">
    <source>
        <dbReference type="EMBL" id="EIT67797.1"/>
    </source>
</evidence>
<name>I7Z827_9GAMM</name>
<evidence type="ECO:0000313" key="2">
    <source>
        <dbReference type="Proteomes" id="UP000003704"/>
    </source>
</evidence>
<dbReference type="InterPro" id="IPR023393">
    <property type="entry name" value="START-like_dom_sf"/>
</dbReference>
<dbReference type="STRING" id="1172194.WQQ_42320"/>
<dbReference type="EMBL" id="AKGD01000004">
    <property type="protein sequence ID" value="EIT67797.1"/>
    <property type="molecule type" value="Genomic_DNA"/>
</dbReference>
<keyword evidence="2" id="KW-1185">Reference proteome</keyword>
<reference evidence="1 2" key="1">
    <citation type="journal article" date="2012" name="J. Bacteriol.">
        <title>Genome Sequence of n-Alkane-Degrading Hydrocarboniphaga effusa Strain AP103T (ATCC BAA-332T).</title>
        <authorList>
            <person name="Chang H.K."/>
            <person name="Zylstra G.J."/>
            <person name="Chae J.C."/>
        </authorList>
    </citation>
    <scope>NUCLEOTIDE SEQUENCE [LARGE SCALE GENOMIC DNA]</scope>
    <source>
        <strain evidence="1 2">AP103</strain>
    </source>
</reference>
<comment type="caution">
    <text evidence="1">The sequence shown here is derived from an EMBL/GenBank/DDBJ whole genome shotgun (WGS) entry which is preliminary data.</text>
</comment>
<accession>I7Z827</accession>
<dbReference type="Proteomes" id="UP000003704">
    <property type="component" value="Unassembled WGS sequence"/>
</dbReference>
<dbReference type="RefSeq" id="WP_007187167.1">
    <property type="nucleotide sequence ID" value="NZ_AKGD01000004.1"/>
</dbReference>
<gene>
    <name evidence="1" type="ORF">WQQ_42320</name>
</gene>
<dbReference type="InterPro" id="IPR019587">
    <property type="entry name" value="Polyketide_cyclase/dehydratase"/>
</dbReference>
<dbReference type="Pfam" id="PF10604">
    <property type="entry name" value="Polyketide_cyc2"/>
    <property type="match status" value="1"/>
</dbReference>
<evidence type="ECO:0008006" key="3">
    <source>
        <dbReference type="Google" id="ProtNLM"/>
    </source>
</evidence>
<dbReference type="AlphaFoldDB" id="I7Z827"/>
<dbReference type="SUPFAM" id="SSF55961">
    <property type="entry name" value="Bet v1-like"/>
    <property type="match status" value="1"/>
</dbReference>
<sequence>MALLIDRKLEIAAPASVVWEVISDLPRYPEWNRFCIEARSTLKPGDAIDLRVQLFARPQWQREFVTEFDSGRGFAYSMKPVPAGSLSSRRSHSIEALDAERCVYESCFRLQGWLMPLVRSVLGRRLQAGFAVMNEGVRQRAEFLWNERRKGLTAAG</sequence>
<dbReference type="OrthoDB" id="191189at2"/>
<dbReference type="Gene3D" id="3.30.530.20">
    <property type="match status" value="1"/>
</dbReference>
<protein>
    <recommendedName>
        <fullName evidence="3">Polyketide cyclase/dehydrase</fullName>
    </recommendedName>
</protein>